<organism evidence="2 3">
    <name type="scientific">Caligus rogercresseyi</name>
    <name type="common">Sea louse</name>
    <dbReference type="NCBI Taxonomy" id="217165"/>
    <lineage>
        <taxon>Eukaryota</taxon>
        <taxon>Metazoa</taxon>
        <taxon>Ecdysozoa</taxon>
        <taxon>Arthropoda</taxon>
        <taxon>Crustacea</taxon>
        <taxon>Multicrustacea</taxon>
        <taxon>Hexanauplia</taxon>
        <taxon>Copepoda</taxon>
        <taxon>Siphonostomatoida</taxon>
        <taxon>Caligidae</taxon>
        <taxon>Caligus</taxon>
    </lineage>
</organism>
<dbReference type="Proteomes" id="UP000595437">
    <property type="component" value="Chromosome 11"/>
</dbReference>
<evidence type="ECO:0000256" key="1">
    <source>
        <dbReference type="SAM" id="MobiDB-lite"/>
    </source>
</evidence>
<accession>A0A7T8H2J3</accession>
<gene>
    <name evidence="2" type="ORF">FKW44_016535</name>
</gene>
<dbReference type="EMBL" id="CP045900">
    <property type="protein sequence ID" value="QQP42001.1"/>
    <property type="molecule type" value="Genomic_DNA"/>
</dbReference>
<feature type="region of interest" description="Disordered" evidence="1">
    <location>
        <begin position="1"/>
        <end position="56"/>
    </location>
</feature>
<proteinExistence type="predicted"/>
<protein>
    <submittedName>
        <fullName evidence="2">Uncharacterized protein</fullName>
    </submittedName>
</protein>
<dbReference type="AlphaFoldDB" id="A0A7T8H2J3"/>
<reference evidence="3" key="1">
    <citation type="submission" date="2021-01" db="EMBL/GenBank/DDBJ databases">
        <title>Caligus Genome Assembly.</title>
        <authorList>
            <person name="Gallardo-Escarate C."/>
        </authorList>
    </citation>
    <scope>NUCLEOTIDE SEQUENCE [LARGE SCALE GENOMIC DNA]</scope>
</reference>
<evidence type="ECO:0000313" key="3">
    <source>
        <dbReference type="Proteomes" id="UP000595437"/>
    </source>
</evidence>
<feature type="compositionally biased region" description="Basic and acidic residues" evidence="1">
    <location>
        <begin position="43"/>
        <end position="56"/>
    </location>
</feature>
<name>A0A7T8H2J3_CALRO</name>
<sequence length="56" mass="5747">MGLATGANGSNITAGPERGLHHLPGSPGRDLDLSCHGGQQVASERRESSSSFAEDK</sequence>
<evidence type="ECO:0000313" key="2">
    <source>
        <dbReference type="EMBL" id="QQP42001.1"/>
    </source>
</evidence>
<keyword evidence="3" id="KW-1185">Reference proteome</keyword>